<dbReference type="OMA" id="ARNSPQW"/>
<evidence type="ECO:0000313" key="7">
    <source>
        <dbReference type="WBParaSite" id="nRc.2.0.1.t11499-RA"/>
    </source>
</evidence>
<dbReference type="PANTHER" id="PTHR43272">
    <property type="entry name" value="LONG-CHAIN-FATTY-ACID--COA LIGASE"/>
    <property type="match status" value="1"/>
</dbReference>
<evidence type="ECO:0000256" key="3">
    <source>
        <dbReference type="ARBA" id="ARBA00026121"/>
    </source>
</evidence>
<dbReference type="GO" id="GO:0005783">
    <property type="term" value="C:endoplasmic reticulum"/>
    <property type="evidence" value="ECO:0007669"/>
    <property type="project" value="TreeGrafter"/>
</dbReference>
<protein>
    <recommendedName>
        <fullName evidence="3">long-chain-fatty-acid--CoA ligase</fullName>
        <ecNumber evidence="3">6.2.1.3</ecNumber>
    </recommendedName>
</protein>
<name>A0A915IBE6_ROMCU</name>
<proteinExistence type="predicted"/>
<dbReference type="PROSITE" id="PS00455">
    <property type="entry name" value="AMP_BINDING"/>
    <property type="match status" value="1"/>
</dbReference>
<keyword evidence="6" id="KW-1185">Reference proteome</keyword>
<sequence>MGQNSSKSSNFECQSKILHTSKKSDGNDEEERIRYSIFAKNADDFVTKYDDYPEVETLLDNLSLGQKLSRNGPCLGARLGPNREYVWISYEDLLERARNFGSGLMSLGLEAGQNSFIGIYSQNRIEWDISMFASMFHSVIIVPLYDTLGSEAVSFIVNQADIQLIICDNSVRLCKLVKNLAKLPKLKTIVCMDRPDEDAVNNNYVDGQVQRVKIFYFNDVEKMGQKNPTPENKPKSTDLFMISYTSGSTGNPKGVMFSHENAICQIACLKKMWKSYDFDLRPGETAISYTPMAHVLGQLVHHLCYGSGVKIGIFGGDVSKLRDDMRVLKPQFMPAVPRILNRWREKDLQSLQNGPLEKAMFNLAWRAKNANLQRGVCGRPTVWDKTLFKKFQDELGGKMRFIIVGSAPILPEVKQFCSIVYGVVVIEAYGQTENVGALTMTLPNDPSPGHVGALLPYCHVKLVDVPELEYFSKEDAGEICIKGPHGIMKGYFKEPEKTAEAIDADGWLHTGDIGRWTPRGTLQIVDRKKNILKLAQGEYVAPEKIETVYCSSPIVDQIYVDGSSLRNFLVAIVVPNLEELKRQMQADSQQTVVLDNDLEKFLSDPQTEQYFLSHLQKLGKECGLNSLEQIKALKLWAEEFTLANGLLTPTMKFKRPQLRKKFANIIEEIYANFE</sequence>
<dbReference type="Pfam" id="PF00501">
    <property type="entry name" value="AMP-binding"/>
    <property type="match status" value="1"/>
</dbReference>
<dbReference type="Proteomes" id="UP000887565">
    <property type="component" value="Unplaced"/>
</dbReference>
<feature type="compositionally biased region" description="Polar residues" evidence="4">
    <location>
        <begin position="1"/>
        <end position="13"/>
    </location>
</feature>
<keyword evidence="2" id="KW-0276">Fatty acid metabolism</keyword>
<dbReference type="InterPro" id="IPR000873">
    <property type="entry name" value="AMP-dep_synth/lig_dom"/>
</dbReference>
<evidence type="ECO:0000259" key="5">
    <source>
        <dbReference type="Pfam" id="PF00501"/>
    </source>
</evidence>
<dbReference type="Gene3D" id="3.40.50.12780">
    <property type="entry name" value="N-terminal domain of ligase-like"/>
    <property type="match status" value="1"/>
</dbReference>
<keyword evidence="1" id="KW-0436">Ligase</keyword>
<dbReference type="InterPro" id="IPR020845">
    <property type="entry name" value="AMP-binding_CS"/>
</dbReference>
<reference evidence="7" key="1">
    <citation type="submission" date="2022-11" db="UniProtKB">
        <authorList>
            <consortium name="WormBaseParasite"/>
        </authorList>
    </citation>
    <scope>IDENTIFICATION</scope>
</reference>
<evidence type="ECO:0000313" key="6">
    <source>
        <dbReference type="Proteomes" id="UP000887565"/>
    </source>
</evidence>
<dbReference type="InterPro" id="IPR042099">
    <property type="entry name" value="ANL_N_sf"/>
</dbReference>
<evidence type="ECO:0000256" key="4">
    <source>
        <dbReference type="SAM" id="MobiDB-lite"/>
    </source>
</evidence>
<dbReference type="GO" id="GO:0004467">
    <property type="term" value="F:long-chain fatty acid-CoA ligase activity"/>
    <property type="evidence" value="ECO:0007669"/>
    <property type="project" value="UniProtKB-EC"/>
</dbReference>
<feature type="domain" description="AMP-dependent synthetase/ligase" evidence="5">
    <location>
        <begin position="84"/>
        <end position="492"/>
    </location>
</feature>
<evidence type="ECO:0000256" key="1">
    <source>
        <dbReference type="ARBA" id="ARBA00022598"/>
    </source>
</evidence>
<dbReference type="EC" id="6.2.1.3" evidence="3"/>
<dbReference type="PANTHER" id="PTHR43272:SF107">
    <property type="entry name" value="LONG-CHAIN-FATTY-ACID--COA LIGASE 5"/>
    <property type="match status" value="1"/>
</dbReference>
<dbReference type="AlphaFoldDB" id="A0A915IBE6"/>
<dbReference type="GO" id="GO:0016020">
    <property type="term" value="C:membrane"/>
    <property type="evidence" value="ECO:0007669"/>
    <property type="project" value="TreeGrafter"/>
</dbReference>
<evidence type="ECO:0000256" key="2">
    <source>
        <dbReference type="ARBA" id="ARBA00022832"/>
    </source>
</evidence>
<dbReference type="SUPFAM" id="SSF56801">
    <property type="entry name" value="Acetyl-CoA synthetase-like"/>
    <property type="match status" value="1"/>
</dbReference>
<keyword evidence="2" id="KW-0443">Lipid metabolism</keyword>
<accession>A0A915IBE6</accession>
<feature type="region of interest" description="Disordered" evidence="4">
    <location>
        <begin position="1"/>
        <end position="26"/>
    </location>
</feature>
<organism evidence="6 7">
    <name type="scientific">Romanomermis culicivorax</name>
    <name type="common">Nematode worm</name>
    <dbReference type="NCBI Taxonomy" id="13658"/>
    <lineage>
        <taxon>Eukaryota</taxon>
        <taxon>Metazoa</taxon>
        <taxon>Ecdysozoa</taxon>
        <taxon>Nematoda</taxon>
        <taxon>Enoplea</taxon>
        <taxon>Dorylaimia</taxon>
        <taxon>Mermithida</taxon>
        <taxon>Mermithoidea</taxon>
        <taxon>Mermithidae</taxon>
        <taxon>Romanomermis</taxon>
    </lineage>
</organism>
<dbReference type="WBParaSite" id="nRc.2.0.1.t11499-RA">
    <property type="protein sequence ID" value="nRc.2.0.1.t11499-RA"/>
    <property type="gene ID" value="nRc.2.0.1.g11499"/>
</dbReference>